<comment type="caution">
    <text evidence="2">The sequence shown here is derived from an EMBL/GenBank/DDBJ whole genome shotgun (WGS) entry which is preliminary data.</text>
</comment>
<evidence type="ECO:0000313" key="4">
    <source>
        <dbReference type="Proteomes" id="UP001152797"/>
    </source>
</evidence>
<dbReference type="EMBL" id="CAMXCT010003268">
    <property type="protein sequence ID" value="CAI4003421.1"/>
    <property type="molecule type" value="Genomic_DNA"/>
</dbReference>
<dbReference type="AlphaFoldDB" id="A0A9P1D7I2"/>
<keyword evidence="1" id="KW-0175">Coiled coil</keyword>
<dbReference type="EMBL" id="CAMXCT020003268">
    <property type="protein sequence ID" value="CAL1156796.1"/>
    <property type="molecule type" value="Genomic_DNA"/>
</dbReference>
<dbReference type="OrthoDB" id="435080at2759"/>
<evidence type="ECO:0000313" key="3">
    <source>
        <dbReference type="EMBL" id="CAL4790733.1"/>
    </source>
</evidence>
<dbReference type="Proteomes" id="UP001152797">
    <property type="component" value="Unassembled WGS sequence"/>
</dbReference>
<proteinExistence type="predicted"/>
<dbReference type="EMBL" id="CAMXCT030003268">
    <property type="protein sequence ID" value="CAL4790733.1"/>
    <property type="molecule type" value="Genomic_DNA"/>
</dbReference>
<sequence length="708" mass="80152">LFGASEVIFCCFCQRKTPAAPRAIDSRHDFRPQMWPAQEETVTFSLRDYTNLYRKAELKDLQRQMSADQANLEKENEALLNKLRNGQAERQHRREVLPQNWQLLSHEAQGECQFRSGQERAPATYNFTLEFRVFEDEWTAIRLIDAQTIVKNWSISRRSANHSDSFQEITLGSDTFLMLQPREEAKDVEAWEDHSQVTNVSGIYRISFQTHSHVRSNRQLQTLQLNLLHPISETQLRLGAENGHIREISVEPTAHWEAKEAANFTDLKIYMPSTRQMSLKWRIVPRGSYVADEPGAESSPETQVEASVVHDMLHSVDESILHTLHSFKYVLDSEQSLNKIEIHFPGRERITSVVAQGMTNWKSMPRSANATAKSGSVLQVAFKSSAISKEVVILVTTELSTQHKKRLQLPTAHCQRVLRQSGTIAVVKLANIELHQEAAVGAARLGIDQVPLHMSSKAGKPIILAYKFMAPTHTVDLSVIHHEEMNTLESVVDAALYKVLVVDDQVMHNLLLNLQNTQRQYMAVQGIDPDATIWTAKVNSVSSKLALRDGQLLVPLQVAGAGFESKSSVEIAWVQPLQLERAGMVQLKPPRLDMPMAALSMEVWFPADYEVNFTTSLRQVEAYSQRQPSAVNYETGKEVVDKDFDFASAPRPKRKDAGVQSKMPKAGSRWRFEQLLVVDGKADLKIAYQKPEAEMEGWLTYLSKICMF</sequence>
<feature type="non-terminal residue" evidence="2">
    <location>
        <position position="708"/>
    </location>
</feature>
<organism evidence="2">
    <name type="scientific">Cladocopium goreaui</name>
    <dbReference type="NCBI Taxonomy" id="2562237"/>
    <lineage>
        <taxon>Eukaryota</taxon>
        <taxon>Sar</taxon>
        <taxon>Alveolata</taxon>
        <taxon>Dinophyceae</taxon>
        <taxon>Suessiales</taxon>
        <taxon>Symbiodiniaceae</taxon>
        <taxon>Cladocopium</taxon>
    </lineage>
</organism>
<evidence type="ECO:0000313" key="2">
    <source>
        <dbReference type="EMBL" id="CAI4003421.1"/>
    </source>
</evidence>
<gene>
    <name evidence="2" type="ORF">C1SCF055_LOCUS29292</name>
</gene>
<name>A0A9P1D7I2_9DINO</name>
<keyword evidence="4" id="KW-1185">Reference proteome</keyword>
<accession>A0A9P1D7I2</accession>
<evidence type="ECO:0000256" key="1">
    <source>
        <dbReference type="SAM" id="Coils"/>
    </source>
</evidence>
<reference evidence="2" key="1">
    <citation type="submission" date="2022-10" db="EMBL/GenBank/DDBJ databases">
        <authorList>
            <person name="Chen Y."/>
            <person name="Dougan E. K."/>
            <person name="Chan C."/>
            <person name="Rhodes N."/>
            <person name="Thang M."/>
        </authorList>
    </citation>
    <scope>NUCLEOTIDE SEQUENCE</scope>
</reference>
<reference evidence="3 4" key="2">
    <citation type="submission" date="2024-05" db="EMBL/GenBank/DDBJ databases">
        <authorList>
            <person name="Chen Y."/>
            <person name="Shah S."/>
            <person name="Dougan E. K."/>
            <person name="Thang M."/>
            <person name="Chan C."/>
        </authorList>
    </citation>
    <scope>NUCLEOTIDE SEQUENCE [LARGE SCALE GENOMIC DNA]</scope>
</reference>
<feature type="coiled-coil region" evidence="1">
    <location>
        <begin position="55"/>
        <end position="89"/>
    </location>
</feature>
<protein>
    <submittedName>
        <fullName evidence="2">Uncharacterized protein</fullName>
    </submittedName>
</protein>